<reference evidence="1 2" key="1">
    <citation type="submission" date="2019-05" db="EMBL/GenBank/DDBJ databases">
        <authorList>
            <person name="Stoner T.H."/>
            <person name="Aull H.G."/>
            <person name="Divens A.M."/>
            <person name="Zack K."/>
            <person name="Garlena R.A."/>
            <person name="Russell D.A."/>
            <person name="Pope W.H."/>
            <person name="Jacobs-Sera D."/>
            <person name="Hatfull G.F."/>
        </authorList>
    </citation>
    <scope>NUCLEOTIDE SEQUENCE [LARGE SCALE GENOMIC DNA]</scope>
</reference>
<organism evidence="1 2">
    <name type="scientific">Microbacterium phage Margaery</name>
    <dbReference type="NCBI Taxonomy" id="2591217"/>
    <lineage>
        <taxon>Viruses</taxon>
        <taxon>Duplodnaviria</taxon>
        <taxon>Heunggongvirae</taxon>
        <taxon>Uroviricota</taxon>
        <taxon>Caudoviricetes</taxon>
        <taxon>Hodgkinviridae</taxon>
        <taxon>Margaeryvirus</taxon>
        <taxon>Margaeryvirus margaery</taxon>
    </lineage>
</organism>
<proteinExistence type="predicted"/>
<accession>A0A514DHN5</accession>
<evidence type="ECO:0000313" key="2">
    <source>
        <dbReference type="Proteomes" id="UP000315956"/>
    </source>
</evidence>
<name>A0A514DHN5_9CAUD</name>
<keyword evidence="2" id="KW-1185">Reference proteome</keyword>
<dbReference type="EMBL" id="MK937606">
    <property type="protein sequence ID" value="QDH93128.1"/>
    <property type="molecule type" value="Genomic_DNA"/>
</dbReference>
<protein>
    <submittedName>
        <fullName evidence="1">Uncharacterized protein</fullName>
    </submittedName>
</protein>
<dbReference type="Proteomes" id="UP000315956">
    <property type="component" value="Segment"/>
</dbReference>
<gene>
    <name evidence="1" type="primary">70</name>
    <name evidence="1" type="ORF">PBI_MARGAERY_71</name>
</gene>
<dbReference type="GeneID" id="80004834"/>
<dbReference type="RefSeq" id="YP_010751171.1">
    <property type="nucleotide sequence ID" value="NC_073366.1"/>
</dbReference>
<dbReference type="KEGG" id="vg:80004834"/>
<sequence>MIPGLEPKPEKAPRRTAKDMLAMLAKHYEPPPSKPHGGRLVEEIQAPRGTRRADALYMPITTAGRGTIIGHEIKVTRSDVITELRDPHKADSWLRYCSRWWLVVADAAFLDGLDVPAEWGVLAPPSRANTRFMTVVRQAPTLTPDPAIMSEAWGTIFAKVAYADIAEMNALQRALGDAAEWRKRYNERAAEVTRLQRAVGEDIADGSHLSRARSKAMKVADILAEIERLGGYGDETPKALQGMLYDIDAEQVARGILATAAVNEKDYNSVDRAVNDAIERADRAAARLREVLTEITPKGKAP</sequence>
<evidence type="ECO:0000313" key="1">
    <source>
        <dbReference type="EMBL" id="QDH93128.1"/>
    </source>
</evidence>